<dbReference type="InterPro" id="IPR026071">
    <property type="entry name" value="Glyco_Hydrolase_99"/>
</dbReference>
<accession>A0ABY4V5Q1</accession>
<keyword evidence="7" id="KW-0333">Golgi apparatus</keyword>
<evidence type="ECO:0000256" key="7">
    <source>
        <dbReference type="ARBA" id="ARBA00023034"/>
    </source>
</evidence>
<keyword evidence="2" id="KW-0812">Transmembrane</keyword>
<dbReference type="Gene3D" id="2.60.120.260">
    <property type="entry name" value="Galactose-binding domain-like"/>
    <property type="match status" value="1"/>
</dbReference>
<feature type="chain" id="PRO_5046132516" evidence="10">
    <location>
        <begin position="43"/>
        <end position="733"/>
    </location>
</feature>
<dbReference type="InterPro" id="IPR006584">
    <property type="entry name" value="Cellulose-bd_IV"/>
</dbReference>
<evidence type="ECO:0000256" key="8">
    <source>
        <dbReference type="ARBA" id="ARBA00023136"/>
    </source>
</evidence>
<comment type="subcellular location">
    <subcellularLocation>
        <location evidence="1">Golgi apparatus membrane</location>
        <topology evidence="1">Single-pass type II membrane protein</topology>
    </subcellularLocation>
</comment>
<keyword evidence="4" id="KW-0378">Hydrolase</keyword>
<evidence type="ECO:0000256" key="2">
    <source>
        <dbReference type="ARBA" id="ARBA00022692"/>
    </source>
</evidence>
<evidence type="ECO:0000256" key="4">
    <source>
        <dbReference type="ARBA" id="ARBA00022801"/>
    </source>
</evidence>
<dbReference type="Pfam" id="PF06283">
    <property type="entry name" value="ThuA"/>
    <property type="match status" value="1"/>
</dbReference>
<evidence type="ECO:0000256" key="10">
    <source>
        <dbReference type="SAM" id="SignalP"/>
    </source>
</evidence>
<keyword evidence="8" id="KW-0472">Membrane</keyword>
<dbReference type="InterPro" id="IPR029010">
    <property type="entry name" value="ThuA-like"/>
</dbReference>
<dbReference type="Pfam" id="PF03422">
    <property type="entry name" value="CBM_6"/>
    <property type="match status" value="1"/>
</dbReference>
<protein>
    <submittedName>
        <fullName evidence="12">ThuA domain-containing protein</fullName>
    </submittedName>
</protein>
<feature type="signal peptide" evidence="10">
    <location>
        <begin position="1"/>
        <end position="42"/>
    </location>
</feature>
<evidence type="ECO:0000256" key="6">
    <source>
        <dbReference type="ARBA" id="ARBA00022989"/>
    </source>
</evidence>
<name>A0ABY4V5Q1_STRFL</name>
<dbReference type="Gene3D" id="3.20.20.80">
    <property type="entry name" value="Glycosidases"/>
    <property type="match status" value="1"/>
</dbReference>
<gene>
    <name evidence="12" type="ORF">K7395_26290</name>
</gene>
<dbReference type="CDD" id="cd11574">
    <property type="entry name" value="GH99"/>
    <property type="match status" value="1"/>
</dbReference>
<dbReference type="Proteomes" id="UP001056079">
    <property type="component" value="Chromosome"/>
</dbReference>
<dbReference type="SMART" id="SM00606">
    <property type="entry name" value="CBD_IV"/>
    <property type="match status" value="1"/>
</dbReference>
<evidence type="ECO:0000313" key="13">
    <source>
        <dbReference type="Proteomes" id="UP001056079"/>
    </source>
</evidence>
<evidence type="ECO:0000259" key="11">
    <source>
        <dbReference type="PROSITE" id="PS51175"/>
    </source>
</evidence>
<evidence type="ECO:0000313" key="12">
    <source>
        <dbReference type="EMBL" id="USC49979.1"/>
    </source>
</evidence>
<dbReference type="Pfam" id="PF16317">
    <property type="entry name" value="Glyco_hydro_99"/>
    <property type="match status" value="1"/>
</dbReference>
<dbReference type="PANTHER" id="PTHR40469">
    <property type="entry name" value="SECRETED GLYCOSYL HYDROLASE"/>
    <property type="match status" value="1"/>
</dbReference>
<dbReference type="SUPFAM" id="SSF49785">
    <property type="entry name" value="Galactose-binding domain-like"/>
    <property type="match status" value="1"/>
</dbReference>
<feature type="region of interest" description="Disordered" evidence="9">
    <location>
        <begin position="265"/>
        <end position="293"/>
    </location>
</feature>
<keyword evidence="6" id="KW-1133">Transmembrane helix</keyword>
<feature type="domain" description="CBM6" evidence="11">
    <location>
        <begin position="278"/>
        <end position="400"/>
    </location>
</feature>
<dbReference type="Gene3D" id="3.40.50.880">
    <property type="match status" value="1"/>
</dbReference>
<dbReference type="PROSITE" id="PS51175">
    <property type="entry name" value="CBM6"/>
    <property type="match status" value="1"/>
</dbReference>
<dbReference type="InterPro" id="IPR029062">
    <property type="entry name" value="Class_I_gatase-like"/>
</dbReference>
<dbReference type="InterPro" id="IPR005084">
    <property type="entry name" value="CBM6"/>
</dbReference>
<reference evidence="12" key="1">
    <citation type="submission" date="2021-08" db="EMBL/GenBank/DDBJ databases">
        <title>DNA methylation of m4C regulates biosynthesis of daptomycin in Streptomyces roseosporus L30.</title>
        <authorList>
            <person name="Fang J.-L."/>
        </authorList>
    </citation>
    <scope>NUCLEOTIDE SEQUENCE</scope>
    <source>
        <strain evidence="12">L30</strain>
    </source>
</reference>
<dbReference type="SUPFAM" id="SSF52317">
    <property type="entry name" value="Class I glutamine amidotransferase-like"/>
    <property type="match status" value="1"/>
</dbReference>
<organism evidence="12 13">
    <name type="scientific">Streptomyces filamentosus</name>
    <name type="common">Streptomyces roseosporus</name>
    <dbReference type="NCBI Taxonomy" id="67294"/>
    <lineage>
        <taxon>Bacteria</taxon>
        <taxon>Bacillati</taxon>
        <taxon>Actinomycetota</taxon>
        <taxon>Actinomycetes</taxon>
        <taxon>Kitasatosporales</taxon>
        <taxon>Streptomycetaceae</taxon>
        <taxon>Streptomyces</taxon>
    </lineage>
</organism>
<proteinExistence type="predicted"/>
<sequence length="733" mass="78045">MRRSRTRTRTRTRSRTRTRLACAVALALGAAFLSPGVQSAAAADPYQVLVFSKTAGFRHDSIPAGITALQQLGAENDFTVTATEDVTAFTPQNLADYEAVVFLSTTGDVLNNTQQSALKEYVDGGGGFVGVHAAADTEYDWPEYEDLVGAWFQSHPAIQEARLTTEDHAHPATAHLDDTWTRTDEWYNYRSNPRDSVHVLQSLDESSYSGGEMGGDHPITWCHEQQEGRSFYTGLGHTIESFADPDVRQLLLGGVQYAAGAVEADCSAGDPGPDPGGDSAEAEAYTSSSGVQSAAHGSASGGATLGYIDDGDWAGYSSLDTAGATAFTATVSSAGAGGTIEVRSGSATGPLLGSVDVAPTGGWETFTEVTTTLTAGTGPLFLRFTGGAGALFDIDRFTLTRAPATEDEGSSNVHLFYYPWYGTPEGSAGSWRHWQQGGHTPPDSIGADLYPKLGPYDSGDITGAVDQHMEWVKRSGAGVIVYSWWGQGSYEDGLAGDVMDAAARHGIEVAWHIEPYGGRTAASVVDDIAYLEGKFGDRPAFYRDAAHGDRNAYYIFESLKIQDWSALDAVKDTAIVLAQTTDTSKVDHFGGIYTYDGIAGATAPGWKNAGDYAKANGLVWAPSVAPGYIDDRAVPGNTTPTLGREDGASYDLEWNNALDPAIGGDPAWVSVTSFNEWHEGSSIEPASSTPPPGHGYATFEGAYGKTGEAAETAYLDRTAYWADRFEQQLRQRR</sequence>
<dbReference type="PANTHER" id="PTHR40469:SF2">
    <property type="entry name" value="GALACTOSE-BINDING DOMAIN-LIKE SUPERFAMILY PROTEIN"/>
    <property type="match status" value="1"/>
</dbReference>
<evidence type="ECO:0000256" key="1">
    <source>
        <dbReference type="ARBA" id="ARBA00004323"/>
    </source>
</evidence>
<keyword evidence="13" id="KW-1185">Reference proteome</keyword>
<dbReference type="CDD" id="cd04084">
    <property type="entry name" value="CBM6_xylanase-like"/>
    <property type="match status" value="1"/>
</dbReference>
<keyword evidence="3 10" id="KW-0732">Signal</keyword>
<evidence type="ECO:0000256" key="3">
    <source>
        <dbReference type="ARBA" id="ARBA00022729"/>
    </source>
</evidence>
<dbReference type="InterPro" id="IPR008979">
    <property type="entry name" value="Galactose-bd-like_sf"/>
</dbReference>
<evidence type="ECO:0000256" key="9">
    <source>
        <dbReference type="SAM" id="MobiDB-lite"/>
    </source>
</evidence>
<keyword evidence="5" id="KW-0735">Signal-anchor</keyword>
<evidence type="ECO:0000256" key="5">
    <source>
        <dbReference type="ARBA" id="ARBA00022968"/>
    </source>
</evidence>
<dbReference type="RefSeq" id="WP_023608293.1">
    <property type="nucleotide sequence ID" value="NZ_CP098609.1"/>
</dbReference>
<dbReference type="EMBL" id="CP098609">
    <property type="protein sequence ID" value="USC49979.1"/>
    <property type="molecule type" value="Genomic_DNA"/>
</dbReference>